<protein>
    <submittedName>
        <fullName evidence="3">YozE_SAM_like domain-containing protein</fullName>
    </submittedName>
</protein>
<accession>A0A0R3TBH8</accession>
<dbReference type="WBParaSite" id="HNAJ_0000441701-mRNA-1">
    <property type="protein sequence ID" value="HNAJ_0000441701-mRNA-1"/>
    <property type="gene ID" value="HNAJ_0000441701"/>
</dbReference>
<dbReference type="OrthoDB" id="6129167at2759"/>
<dbReference type="AlphaFoldDB" id="A0A0R3TBH8"/>
<evidence type="ECO:0000313" key="3">
    <source>
        <dbReference type="WBParaSite" id="HNAJ_0000441701-mRNA-1"/>
    </source>
</evidence>
<evidence type="ECO:0000313" key="2">
    <source>
        <dbReference type="Proteomes" id="UP000278807"/>
    </source>
</evidence>
<keyword evidence="2" id="KW-1185">Reference proteome</keyword>
<organism evidence="3">
    <name type="scientific">Rodentolepis nana</name>
    <name type="common">Dwarf tapeworm</name>
    <name type="synonym">Hymenolepis nana</name>
    <dbReference type="NCBI Taxonomy" id="102285"/>
    <lineage>
        <taxon>Eukaryota</taxon>
        <taxon>Metazoa</taxon>
        <taxon>Spiralia</taxon>
        <taxon>Lophotrochozoa</taxon>
        <taxon>Platyhelminthes</taxon>
        <taxon>Cestoda</taxon>
        <taxon>Eucestoda</taxon>
        <taxon>Cyclophyllidea</taxon>
        <taxon>Hymenolepididae</taxon>
        <taxon>Rodentolepis</taxon>
    </lineage>
</organism>
<proteinExistence type="predicted"/>
<name>A0A0R3TBH8_RODNA</name>
<reference evidence="1 2" key="2">
    <citation type="submission" date="2018-11" db="EMBL/GenBank/DDBJ databases">
        <authorList>
            <consortium name="Pathogen Informatics"/>
        </authorList>
    </citation>
    <scope>NUCLEOTIDE SEQUENCE [LARGE SCALE GENOMIC DNA]</scope>
</reference>
<dbReference type="Proteomes" id="UP000278807">
    <property type="component" value="Unassembled WGS sequence"/>
</dbReference>
<dbReference type="EMBL" id="UZAE01003085">
    <property type="protein sequence ID" value="VDO00275.1"/>
    <property type="molecule type" value="Genomic_DNA"/>
</dbReference>
<gene>
    <name evidence="1" type="ORF">HNAJ_LOCUS4415</name>
</gene>
<evidence type="ECO:0000313" key="1">
    <source>
        <dbReference type="EMBL" id="VDO00275.1"/>
    </source>
</evidence>
<sequence>MAPVMLTILQINGSKSSPGTILEINGSKSSLMLDQWLQVFTDRAYIENQANIGAGAFSELSYFYAAAEHNIDPLLKEK</sequence>
<reference evidence="3" key="1">
    <citation type="submission" date="2017-02" db="UniProtKB">
        <authorList>
            <consortium name="WormBaseParasite"/>
        </authorList>
    </citation>
    <scope>IDENTIFICATION</scope>
</reference>